<proteinExistence type="predicted"/>
<keyword evidence="1" id="KW-1133">Transmembrane helix</keyword>
<dbReference type="InterPro" id="IPR046703">
    <property type="entry name" value="DUF6776"/>
</dbReference>
<evidence type="ECO:0000313" key="2">
    <source>
        <dbReference type="EMBL" id="MFC5436709.1"/>
    </source>
</evidence>
<organism evidence="2 3">
    <name type="scientific">Rhodanobacter umsongensis</name>
    <dbReference type="NCBI Taxonomy" id="633153"/>
    <lineage>
        <taxon>Bacteria</taxon>
        <taxon>Pseudomonadati</taxon>
        <taxon>Pseudomonadota</taxon>
        <taxon>Gammaproteobacteria</taxon>
        <taxon>Lysobacterales</taxon>
        <taxon>Rhodanobacteraceae</taxon>
        <taxon>Rhodanobacter</taxon>
    </lineage>
</organism>
<feature type="transmembrane region" description="Helical" evidence="1">
    <location>
        <begin position="24"/>
        <end position="45"/>
    </location>
</feature>
<sequence length="250" mass="27428">MASRPPPRLVVRRHDDTGPSRRRLWFGLAWLSSLLLLGLIVGGLGRRSAPAAVDHRQQRALLGQIDGLKQQIANLQRAAQVNDVATRSLRGTLAQREEELSGLRADLDFYSRLVGGDAQRQGLRLQEVKLQPITGSRGWNLTLSLTQNAKRGEESTGNATVSVEGLRNDKVVSLDWPALGNAAQKDGMPFRFMYFQQLHGTIVLPPDFRPTRLRIDVRPASGEPVNRAIAWGAALSGNIITAQGDHDAQP</sequence>
<dbReference type="Pfam" id="PF20567">
    <property type="entry name" value="DUF6776"/>
    <property type="match status" value="1"/>
</dbReference>
<keyword evidence="1" id="KW-0472">Membrane</keyword>
<comment type="caution">
    <text evidence="2">The sequence shown here is derived from an EMBL/GenBank/DDBJ whole genome shotgun (WGS) entry which is preliminary data.</text>
</comment>
<accession>A0ABW0JKW4</accession>
<evidence type="ECO:0000313" key="3">
    <source>
        <dbReference type="Proteomes" id="UP001596013"/>
    </source>
</evidence>
<protein>
    <submittedName>
        <fullName evidence="2">DUF6776 family protein</fullName>
    </submittedName>
</protein>
<reference evidence="3" key="1">
    <citation type="journal article" date="2019" name="Int. J. Syst. Evol. Microbiol.">
        <title>The Global Catalogue of Microorganisms (GCM) 10K type strain sequencing project: providing services to taxonomists for standard genome sequencing and annotation.</title>
        <authorList>
            <consortium name="The Broad Institute Genomics Platform"/>
            <consortium name="The Broad Institute Genome Sequencing Center for Infectious Disease"/>
            <person name="Wu L."/>
            <person name="Ma J."/>
        </authorList>
    </citation>
    <scope>NUCLEOTIDE SEQUENCE [LARGE SCALE GENOMIC DNA]</scope>
    <source>
        <strain evidence="3">JCM 17130</strain>
    </source>
</reference>
<dbReference type="Proteomes" id="UP001596013">
    <property type="component" value="Unassembled WGS sequence"/>
</dbReference>
<gene>
    <name evidence="2" type="ORF">ACFPME_09080</name>
</gene>
<keyword evidence="1" id="KW-0812">Transmembrane</keyword>
<name>A0ABW0JKW4_9GAMM</name>
<evidence type="ECO:0000256" key="1">
    <source>
        <dbReference type="SAM" id="Phobius"/>
    </source>
</evidence>
<keyword evidence="3" id="KW-1185">Reference proteome</keyword>
<dbReference type="RefSeq" id="WP_377304358.1">
    <property type="nucleotide sequence ID" value="NZ_JBHSMK010000004.1"/>
</dbReference>
<dbReference type="EMBL" id="JBHSMK010000004">
    <property type="protein sequence ID" value="MFC5436709.1"/>
    <property type="molecule type" value="Genomic_DNA"/>
</dbReference>